<evidence type="ECO:0000313" key="3">
    <source>
        <dbReference type="Proteomes" id="UP000813461"/>
    </source>
</evidence>
<keyword evidence="1" id="KW-0732">Signal</keyword>
<reference evidence="2" key="1">
    <citation type="journal article" date="2021" name="Nat. Commun.">
        <title>Genetic determinants of endophytism in the Arabidopsis root mycobiome.</title>
        <authorList>
            <person name="Mesny F."/>
            <person name="Miyauchi S."/>
            <person name="Thiergart T."/>
            <person name="Pickel B."/>
            <person name="Atanasova L."/>
            <person name="Karlsson M."/>
            <person name="Huettel B."/>
            <person name="Barry K.W."/>
            <person name="Haridas S."/>
            <person name="Chen C."/>
            <person name="Bauer D."/>
            <person name="Andreopoulos W."/>
            <person name="Pangilinan J."/>
            <person name="LaButti K."/>
            <person name="Riley R."/>
            <person name="Lipzen A."/>
            <person name="Clum A."/>
            <person name="Drula E."/>
            <person name="Henrissat B."/>
            <person name="Kohler A."/>
            <person name="Grigoriev I.V."/>
            <person name="Martin F.M."/>
            <person name="Hacquard S."/>
        </authorList>
    </citation>
    <scope>NUCLEOTIDE SEQUENCE</scope>
    <source>
        <strain evidence="2">MPI-SDFR-AT-0120</strain>
    </source>
</reference>
<dbReference type="EMBL" id="JAGMVJ010000019">
    <property type="protein sequence ID" value="KAH7076108.1"/>
    <property type="molecule type" value="Genomic_DNA"/>
</dbReference>
<gene>
    <name evidence="2" type="ORF">FB567DRAFT_504009</name>
</gene>
<comment type="caution">
    <text evidence="2">The sequence shown here is derived from an EMBL/GenBank/DDBJ whole genome shotgun (WGS) entry which is preliminary data.</text>
</comment>
<proteinExistence type="predicted"/>
<dbReference type="Proteomes" id="UP000813461">
    <property type="component" value="Unassembled WGS sequence"/>
</dbReference>
<feature type="signal peptide" evidence="1">
    <location>
        <begin position="1"/>
        <end position="20"/>
    </location>
</feature>
<evidence type="ECO:0000256" key="1">
    <source>
        <dbReference type="SAM" id="SignalP"/>
    </source>
</evidence>
<keyword evidence="3" id="KW-1185">Reference proteome</keyword>
<sequence>MRAASTTLFVLGLIVPFARADLHSDGVCIDKIGGQNVYNAAATKAACTAYLQRNTGNKQWDQCPDCTMKTVGNLEVCHSDGWHLGGDELDHYCKNSNARGSLAN</sequence>
<protein>
    <submittedName>
        <fullName evidence="2">Uncharacterized protein</fullName>
    </submittedName>
</protein>
<evidence type="ECO:0000313" key="2">
    <source>
        <dbReference type="EMBL" id="KAH7076108.1"/>
    </source>
</evidence>
<dbReference type="OrthoDB" id="3489571at2759"/>
<feature type="chain" id="PRO_5035468111" evidence="1">
    <location>
        <begin position="21"/>
        <end position="104"/>
    </location>
</feature>
<accession>A0A8K0QXT3</accession>
<organism evidence="2 3">
    <name type="scientific">Paraphoma chrysanthemicola</name>
    <dbReference type="NCBI Taxonomy" id="798071"/>
    <lineage>
        <taxon>Eukaryota</taxon>
        <taxon>Fungi</taxon>
        <taxon>Dikarya</taxon>
        <taxon>Ascomycota</taxon>
        <taxon>Pezizomycotina</taxon>
        <taxon>Dothideomycetes</taxon>
        <taxon>Pleosporomycetidae</taxon>
        <taxon>Pleosporales</taxon>
        <taxon>Pleosporineae</taxon>
        <taxon>Phaeosphaeriaceae</taxon>
        <taxon>Paraphoma</taxon>
    </lineage>
</organism>
<name>A0A8K0QXT3_9PLEO</name>
<dbReference type="AlphaFoldDB" id="A0A8K0QXT3"/>